<evidence type="ECO:0000259" key="1">
    <source>
        <dbReference type="Pfam" id="PF04326"/>
    </source>
</evidence>
<dbReference type="PANTHER" id="PTHR30595:SF6">
    <property type="entry name" value="SCHLAFEN ALBA-2 DOMAIN-CONTAINING PROTEIN"/>
    <property type="match status" value="1"/>
</dbReference>
<reference evidence="4 5" key="1">
    <citation type="submission" date="2020-04" db="EMBL/GenBank/DDBJ databases">
        <title>Description of novel Gluconacetobacter.</title>
        <authorList>
            <person name="Sombolestani A."/>
        </authorList>
    </citation>
    <scope>NUCLEOTIDE SEQUENCE [LARGE SCALE GENOMIC DNA]</scope>
    <source>
        <strain evidence="3 4">LMG 1728</strain>
        <strain evidence="2 5">LMG 1731</strain>
    </source>
</reference>
<evidence type="ECO:0000313" key="4">
    <source>
        <dbReference type="Proteomes" id="UP000540490"/>
    </source>
</evidence>
<dbReference type="RefSeq" id="WP_182973743.1">
    <property type="nucleotide sequence ID" value="NZ_JABEQN010000009.1"/>
</dbReference>
<keyword evidence="4" id="KW-1185">Reference proteome</keyword>
<feature type="domain" description="Schlafen AlbA-2" evidence="1">
    <location>
        <begin position="24"/>
        <end position="152"/>
    </location>
</feature>
<name>A0A7W4NSI1_9PROT</name>
<dbReference type="Gene3D" id="3.30.565.60">
    <property type="match status" value="1"/>
</dbReference>
<gene>
    <name evidence="3" type="ORF">HLH25_08985</name>
    <name evidence="2" type="ORF">HLH26_08805</name>
</gene>
<comment type="caution">
    <text evidence="2">The sequence shown here is derived from an EMBL/GenBank/DDBJ whole genome shotgun (WGS) entry which is preliminary data.</text>
</comment>
<dbReference type="InterPro" id="IPR038475">
    <property type="entry name" value="RecG_C_sf"/>
</dbReference>
<dbReference type="InterPro" id="IPR038461">
    <property type="entry name" value="Schlafen_AlbA_2_dom_sf"/>
</dbReference>
<dbReference type="PANTHER" id="PTHR30595">
    <property type="entry name" value="GLPR-RELATED TRANSCRIPTIONAL REPRESSOR"/>
    <property type="match status" value="1"/>
</dbReference>
<sequence length="672" mass="75902">MKVQVLSSIIPINVDDLLHLQGVESARVEFKASWDEKTTGAQCIRTICAFANDFQNLNGGYIVVGVAEQDGAAILPAKGLTAKEIEDAQIWIRGHCNTIDPLYQPVLSPEVYKGQRILVIWAPGSDARPHQAPESTEKGTRRKFYIRLGSESVDSDSKPELKRQLIQMTARVPFDDRRALHASVLDIRETKVREFLNDVHSGLVDETDTKTLYRMLRIADPVNGHDAPRNVGLLFFSQDPEQWFPGARIEVVQFTADNTGDVLEEKVFSKRPIHEQLRECLSYLESLSVRMIQKLPGRTQAIHSVSYPSPALRETLVNAVYHRSYEGEPEPIKIYLFPDRMEIISYPGPVPGIEIKHLDGSVPLPPVPARNRRIGDLLKELRLAEGRGTGIPKVRRTMEQNGSPPPRFDFDEARSYFRATLPVHPEYKAILVLQDVAHLRMIGDAQGVLERLQEAYRSNSATLSFAVELAKELISRSNIRGAEEICLEFRSRNPEVNPAPLITPIASAYLDAGSKPQAISWLDQLPLLEAVDEAFDAAIQEKRAGRLERAHRYFGLAGDAILRDVKALHEYAQVKIKLASKSRPRNRQSSRIAYTRLLDDAKEMLQRVVQMAAPQTRHAWAWYDLGRVLRWRKAPLAETRHAFERAVECDPHEERFSRALKDLNESHSAKDS</sequence>
<dbReference type="InterPro" id="IPR007421">
    <property type="entry name" value="Schlafen_AlbA_2_dom"/>
</dbReference>
<evidence type="ECO:0000313" key="2">
    <source>
        <dbReference type="EMBL" id="MBB2164639.1"/>
    </source>
</evidence>
<dbReference type="Gene3D" id="1.25.40.10">
    <property type="entry name" value="Tetratricopeptide repeat domain"/>
    <property type="match status" value="1"/>
</dbReference>
<evidence type="ECO:0000313" key="5">
    <source>
        <dbReference type="Proteomes" id="UP000561077"/>
    </source>
</evidence>
<dbReference type="Pfam" id="PF04326">
    <property type="entry name" value="SLFN_AlbA_2"/>
    <property type="match status" value="1"/>
</dbReference>
<dbReference type="AlphaFoldDB" id="A0A7W4NSI1"/>
<evidence type="ECO:0000313" key="3">
    <source>
        <dbReference type="EMBL" id="MBB2193775.1"/>
    </source>
</evidence>
<dbReference type="EMBL" id="JABEQN010000009">
    <property type="protein sequence ID" value="MBB2193775.1"/>
    <property type="molecule type" value="Genomic_DNA"/>
</dbReference>
<organism evidence="2 5">
    <name type="scientific">Gluconacetobacter dulcium</name>
    <dbReference type="NCBI Taxonomy" id="2729096"/>
    <lineage>
        <taxon>Bacteria</taxon>
        <taxon>Pseudomonadati</taxon>
        <taxon>Pseudomonadota</taxon>
        <taxon>Alphaproteobacteria</taxon>
        <taxon>Acetobacterales</taxon>
        <taxon>Acetobacteraceae</taxon>
        <taxon>Gluconacetobacter</taxon>
    </lineage>
</organism>
<dbReference type="SUPFAM" id="SSF48452">
    <property type="entry name" value="TPR-like"/>
    <property type="match status" value="1"/>
</dbReference>
<protein>
    <recommendedName>
        <fullName evidence="1">Schlafen AlbA-2 domain-containing protein</fullName>
    </recommendedName>
</protein>
<dbReference type="Gene3D" id="3.30.950.30">
    <property type="entry name" value="Schlafen, AAA domain"/>
    <property type="match status" value="1"/>
</dbReference>
<proteinExistence type="predicted"/>
<dbReference type="InterPro" id="IPR011990">
    <property type="entry name" value="TPR-like_helical_dom_sf"/>
</dbReference>
<dbReference type="Proteomes" id="UP000540490">
    <property type="component" value="Unassembled WGS sequence"/>
</dbReference>
<dbReference type="Pfam" id="PF13749">
    <property type="entry name" value="HATPase_c_4"/>
    <property type="match status" value="1"/>
</dbReference>
<dbReference type="Proteomes" id="UP000561077">
    <property type="component" value="Unassembled WGS sequence"/>
</dbReference>
<dbReference type="EMBL" id="JABEQO010000009">
    <property type="protein sequence ID" value="MBB2164639.1"/>
    <property type="molecule type" value="Genomic_DNA"/>
</dbReference>
<accession>A0A7W4NSI1</accession>